<dbReference type="OrthoDB" id="407552at2759"/>
<name>A0A812R6G4_9DINO</name>
<dbReference type="Proteomes" id="UP000604046">
    <property type="component" value="Unassembled WGS sequence"/>
</dbReference>
<evidence type="ECO:0000313" key="2">
    <source>
        <dbReference type="EMBL" id="CAE7424224.1"/>
    </source>
</evidence>
<feature type="transmembrane region" description="Helical" evidence="1">
    <location>
        <begin position="477"/>
        <end position="498"/>
    </location>
</feature>
<keyword evidence="1" id="KW-0472">Membrane</keyword>
<feature type="transmembrane region" description="Helical" evidence="1">
    <location>
        <begin position="107"/>
        <end position="130"/>
    </location>
</feature>
<keyword evidence="3" id="KW-1185">Reference proteome</keyword>
<organism evidence="2 3">
    <name type="scientific">Symbiodinium natans</name>
    <dbReference type="NCBI Taxonomy" id="878477"/>
    <lineage>
        <taxon>Eukaryota</taxon>
        <taxon>Sar</taxon>
        <taxon>Alveolata</taxon>
        <taxon>Dinophyceae</taxon>
        <taxon>Suessiales</taxon>
        <taxon>Symbiodiniaceae</taxon>
        <taxon>Symbiodinium</taxon>
    </lineage>
</organism>
<proteinExistence type="predicted"/>
<feature type="transmembrane region" description="Helical" evidence="1">
    <location>
        <begin position="411"/>
        <end position="432"/>
    </location>
</feature>
<feature type="transmembrane region" description="Helical" evidence="1">
    <location>
        <begin position="235"/>
        <end position="258"/>
    </location>
</feature>
<evidence type="ECO:0000256" key="1">
    <source>
        <dbReference type="SAM" id="Phobius"/>
    </source>
</evidence>
<accession>A0A812R6G4</accession>
<reference evidence="2" key="1">
    <citation type="submission" date="2021-02" db="EMBL/GenBank/DDBJ databases">
        <authorList>
            <person name="Dougan E. K."/>
            <person name="Rhodes N."/>
            <person name="Thang M."/>
            <person name="Chan C."/>
        </authorList>
    </citation>
    <scope>NUCLEOTIDE SEQUENCE</scope>
</reference>
<keyword evidence="1" id="KW-0812">Transmembrane</keyword>
<comment type="caution">
    <text evidence="2">The sequence shown here is derived from an EMBL/GenBank/DDBJ whole genome shotgun (WGS) entry which is preliminary data.</text>
</comment>
<sequence length="514" mass="57744">MDEDIDFDAELDIQDSPRHSIDAEEYADGFVEMVASMEATRPEIVRGIPMHRALQGCGRAIRGQEMARLYRSSRITASIDEFWSHSWHTSVWMKFCTMWFVNRSTMAAVCGMLGACLGLMARLCGILPRFQETPGFFQSQWCVIFGCVGHYGAILLWKPSRLVFLDAACIDQGDELMKGEALISMGAILKSSSSLQVFWDASWNTRFWCVFELAAFLHGHEPEKARPDLRIHPTLMGPVLMIAHVGLCLLLLMLPLLLRWGSELWASAGLTLFTGVLMSFTFLAHVGRAFTRDLDTLQKSLAEFRIESARCFCCDNNHVDETGEALICDRMVLLRCISVWFGSKEAFDLRVRGPVRKMLLGHLTSPGHLYRRIVETASPVMWLFLDRLAMFMTTEKDRTFGRAVEALMAGLGYWLATIPTVVMVSLAMAYALRAKQKGVVWEALRAVVVIAVGGSLLPLNYSLEQMIYTEFTEPGNFFHLAVAQTLIFCGLAAITILVTQAFSRARRYALALDR</sequence>
<feature type="transmembrane region" description="Helical" evidence="1">
    <location>
        <begin position="264"/>
        <end position="284"/>
    </location>
</feature>
<dbReference type="AlphaFoldDB" id="A0A812R6G4"/>
<protein>
    <submittedName>
        <fullName evidence="2">Uncharacterized protein</fullName>
    </submittedName>
</protein>
<keyword evidence="1" id="KW-1133">Transmembrane helix</keyword>
<dbReference type="EMBL" id="CAJNDS010002309">
    <property type="protein sequence ID" value="CAE7424224.1"/>
    <property type="molecule type" value="Genomic_DNA"/>
</dbReference>
<gene>
    <name evidence="2" type="ORF">SNAT2548_LOCUS23079</name>
</gene>
<evidence type="ECO:0000313" key="3">
    <source>
        <dbReference type="Proteomes" id="UP000604046"/>
    </source>
</evidence>
<feature type="transmembrane region" description="Helical" evidence="1">
    <location>
        <begin position="439"/>
        <end position="457"/>
    </location>
</feature>